<comment type="caution">
    <text evidence="1">The sequence shown here is derived from an EMBL/GenBank/DDBJ whole genome shotgun (WGS) entry which is preliminary data.</text>
</comment>
<proteinExistence type="predicted"/>
<dbReference type="AlphaFoldDB" id="A0AAD7TAX5"/>
<protein>
    <submittedName>
        <fullName evidence="1">Uncharacterized protein</fullName>
    </submittedName>
</protein>
<dbReference type="EMBL" id="JAINUG010000003">
    <property type="protein sequence ID" value="KAJ8417609.1"/>
    <property type="molecule type" value="Genomic_DNA"/>
</dbReference>
<evidence type="ECO:0000313" key="1">
    <source>
        <dbReference type="EMBL" id="KAJ8417609.1"/>
    </source>
</evidence>
<reference evidence="1" key="1">
    <citation type="journal article" date="2023" name="Science">
        <title>Genome structures resolve the early diversification of teleost fishes.</title>
        <authorList>
            <person name="Parey E."/>
            <person name="Louis A."/>
            <person name="Montfort J."/>
            <person name="Bouchez O."/>
            <person name="Roques C."/>
            <person name="Iampietro C."/>
            <person name="Lluch J."/>
            <person name="Castinel A."/>
            <person name="Donnadieu C."/>
            <person name="Desvignes T."/>
            <person name="Floi Bucao C."/>
            <person name="Jouanno E."/>
            <person name="Wen M."/>
            <person name="Mejri S."/>
            <person name="Dirks R."/>
            <person name="Jansen H."/>
            <person name="Henkel C."/>
            <person name="Chen W.J."/>
            <person name="Zahm M."/>
            <person name="Cabau C."/>
            <person name="Klopp C."/>
            <person name="Thompson A.W."/>
            <person name="Robinson-Rechavi M."/>
            <person name="Braasch I."/>
            <person name="Lecointre G."/>
            <person name="Bobe J."/>
            <person name="Postlethwait J.H."/>
            <person name="Berthelot C."/>
            <person name="Roest Crollius H."/>
            <person name="Guiguen Y."/>
        </authorList>
    </citation>
    <scope>NUCLEOTIDE SEQUENCE</scope>
    <source>
        <strain evidence="1">NC1722</strain>
    </source>
</reference>
<dbReference type="Proteomes" id="UP001221898">
    <property type="component" value="Unassembled WGS sequence"/>
</dbReference>
<accession>A0AAD7TAX5</accession>
<keyword evidence="2" id="KW-1185">Reference proteome</keyword>
<organism evidence="1 2">
    <name type="scientific">Aldrovandia affinis</name>
    <dbReference type="NCBI Taxonomy" id="143900"/>
    <lineage>
        <taxon>Eukaryota</taxon>
        <taxon>Metazoa</taxon>
        <taxon>Chordata</taxon>
        <taxon>Craniata</taxon>
        <taxon>Vertebrata</taxon>
        <taxon>Euteleostomi</taxon>
        <taxon>Actinopterygii</taxon>
        <taxon>Neopterygii</taxon>
        <taxon>Teleostei</taxon>
        <taxon>Notacanthiformes</taxon>
        <taxon>Halosauridae</taxon>
        <taxon>Aldrovandia</taxon>
    </lineage>
</organism>
<gene>
    <name evidence="1" type="ORF">AAFF_G00224520</name>
</gene>
<name>A0AAD7TAX5_9TELE</name>
<sequence>MALTSRIHKPRVQSDAPGLTRVSCDIEIDTVNRNANATAGTESVFCCLAPCEPAHILIPVRNTPRELLQRSFIG</sequence>
<evidence type="ECO:0000313" key="2">
    <source>
        <dbReference type="Proteomes" id="UP001221898"/>
    </source>
</evidence>